<feature type="region of interest" description="Disordered" evidence="1">
    <location>
        <begin position="32"/>
        <end position="77"/>
    </location>
</feature>
<keyword evidence="3" id="KW-1185">Reference proteome</keyword>
<gene>
    <name evidence="2" type="ORF">ACJMK2_007022</name>
</gene>
<reference evidence="2 3" key="1">
    <citation type="submission" date="2024-11" db="EMBL/GenBank/DDBJ databases">
        <title>Chromosome-level genome assembly of the freshwater bivalve Anodonta woodiana.</title>
        <authorList>
            <person name="Chen X."/>
        </authorList>
    </citation>
    <scope>NUCLEOTIDE SEQUENCE [LARGE SCALE GENOMIC DNA]</scope>
    <source>
        <strain evidence="2">MN2024</strain>
        <tissue evidence="2">Gills</tissue>
    </source>
</reference>
<accession>A0ABD3VH54</accession>
<dbReference type="AlphaFoldDB" id="A0ABD3VH54"/>
<feature type="non-terminal residue" evidence="2">
    <location>
        <position position="1"/>
    </location>
</feature>
<feature type="compositionally biased region" description="Basic and acidic residues" evidence="1">
    <location>
        <begin position="64"/>
        <end position="77"/>
    </location>
</feature>
<name>A0ABD3VH54_SINWO</name>
<proteinExistence type="predicted"/>
<dbReference type="Proteomes" id="UP001634394">
    <property type="component" value="Unassembled WGS sequence"/>
</dbReference>
<evidence type="ECO:0000313" key="3">
    <source>
        <dbReference type="Proteomes" id="UP001634394"/>
    </source>
</evidence>
<organism evidence="2 3">
    <name type="scientific">Sinanodonta woodiana</name>
    <name type="common">Chinese pond mussel</name>
    <name type="synonym">Anodonta woodiana</name>
    <dbReference type="NCBI Taxonomy" id="1069815"/>
    <lineage>
        <taxon>Eukaryota</taxon>
        <taxon>Metazoa</taxon>
        <taxon>Spiralia</taxon>
        <taxon>Lophotrochozoa</taxon>
        <taxon>Mollusca</taxon>
        <taxon>Bivalvia</taxon>
        <taxon>Autobranchia</taxon>
        <taxon>Heteroconchia</taxon>
        <taxon>Palaeoheterodonta</taxon>
        <taxon>Unionida</taxon>
        <taxon>Unionoidea</taxon>
        <taxon>Unionidae</taxon>
        <taxon>Unioninae</taxon>
        <taxon>Sinanodonta</taxon>
    </lineage>
</organism>
<evidence type="ECO:0000256" key="1">
    <source>
        <dbReference type="SAM" id="MobiDB-lite"/>
    </source>
</evidence>
<feature type="compositionally biased region" description="Low complexity" evidence="1">
    <location>
        <begin position="47"/>
        <end position="63"/>
    </location>
</feature>
<evidence type="ECO:0000313" key="2">
    <source>
        <dbReference type="EMBL" id="KAL3860927.1"/>
    </source>
</evidence>
<dbReference type="EMBL" id="JBJQND010000011">
    <property type="protein sequence ID" value="KAL3860927.1"/>
    <property type="molecule type" value="Genomic_DNA"/>
</dbReference>
<comment type="caution">
    <text evidence="2">The sequence shown here is derived from an EMBL/GenBank/DDBJ whole genome shotgun (WGS) entry which is preliminary data.</text>
</comment>
<protein>
    <submittedName>
        <fullName evidence="2">Uncharacterized protein</fullName>
    </submittedName>
</protein>
<feature type="compositionally biased region" description="Polar residues" evidence="1">
    <location>
        <begin position="35"/>
        <end position="46"/>
    </location>
</feature>
<sequence>DMHISKLEDDVKSLREDNKQLRRKLRKLEERNYLQEENTSTRQTSVGPSTVGESSSASSVPKEATYEEIKKGSTLKE</sequence>